<dbReference type="PANTHER" id="PTHR36220">
    <property type="entry name" value="UNNAMED PRODUCT"/>
    <property type="match status" value="1"/>
</dbReference>
<dbReference type="EMBL" id="JABBHF010000011">
    <property type="protein sequence ID" value="NMH89352.1"/>
    <property type="molecule type" value="Genomic_DNA"/>
</dbReference>
<reference evidence="3 4" key="1">
    <citation type="submission" date="2020-04" db="EMBL/GenBank/DDBJ databases">
        <title>A Flavivirga sp. nov.</title>
        <authorList>
            <person name="Sun X."/>
        </authorList>
    </citation>
    <scope>NUCLEOTIDE SEQUENCE [LARGE SCALE GENOMIC DNA]</scope>
    <source>
        <strain evidence="3 4">Y03</strain>
    </source>
</reference>
<dbReference type="Gene3D" id="2.120.10.80">
    <property type="entry name" value="Kelch-type beta propeller"/>
    <property type="match status" value="1"/>
</dbReference>
<accession>A0ABX1S0G7</accession>
<gene>
    <name evidence="3" type="ORF">HHX25_17710</name>
</gene>
<dbReference type="Proteomes" id="UP000746690">
    <property type="component" value="Unassembled WGS sequence"/>
</dbReference>
<dbReference type="SUPFAM" id="SSF50965">
    <property type="entry name" value="Galactose oxidase, central domain"/>
    <property type="match status" value="1"/>
</dbReference>
<dbReference type="InterPro" id="IPR026444">
    <property type="entry name" value="Secre_tail"/>
</dbReference>
<feature type="domain" description="Secretion system C-terminal sorting" evidence="2">
    <location>
        <begin position="418"/>
        <end position="483"/>
    </location>
</feature>
<dbReference type="InterPro" id="IPR013519">
    <property type="entry name" value="Int_alpha_beta-p"/>
</dbReference>
<organism evidence="3 4">
    <name type="scientific">Flavivirga algicola</name>
    <dbReference type="NCBI Taxonomy" id="2729136"/>
    <lineage>
        <taxon>Bacteria</taxon>
        <taxon>Pseudomonadati</taxon>
        <taxon>Bacteroidota</taxon>
        <taxon>Flavobacteriia</taxon>
        <taxon>Flavobacteriales</taxon>
        <taxon>Flavobacteriaceae</taxon>
        <taxon>Flavivirga</taxon>
    </lineage>
</organism>
<name>A0ABX1S0G7_9FLAO</name>
<dbReference type="Pfam" id="PF18962">
    <property type="entry name" value="Por_Secre_tail"/>
    <property type="match status" value="1"/>
</dbReference>
<dbReference type="NCBIfam" id="TIGR04183">
    <property type="entry name" value="Por_Secre_tail"/>
    <property type="match status" value="1"/>
</dbReference>
<keyword evidence="1" id="KW-0732">Signal</keyword>
<evidence type="ECO:0000256" key="1">
    <source>
        <dbReference type="ARBA" id="ARBA00022729"/>
    </source>
</evidence>
<dbReference type="InterPro" id="IPR013517">
    <property type="entry name" value="FG-GAP"/>
</dbReference>
<protein>
    <submittedName>
        <fullName evidence="3">T9SS type A sorting domain-containing protein</fullName>
    </submittedName>
</protein>
<evidence type="ECO:0000313" key="3">
    <source>
        <dbReference type="EMBL" id="NMH89352.1"/>
    </source>
</evidence>
<keyword evidence="4" id="KW-1185">Reference proteome</keyword>
<evidence type="ECO:0000259" key="2">
    <source>
        <dbReference type="Pfam" id="PF18962"/>
    </source>
</evidence>
<proteinExistence type="predicted"/>
<dbReference type="InterPro" id="IPR011043">
    <property type="entry name" value="Gal_Oxase/kelch_b-propeller"/>
</dbReference>
<dbReference type="InterPro" id="IPR015915">
    <property type="entry name" value="Kelch-typ_b-propeller"/>
</dbReference>
<dbReference type="RefSeq" id="WP_169676249.1">
    <property type="nucleotide sequence ID" value="NZ_JABBHF010000011.1"/>
</dbReference>
<evidence type="ECO:0000313" key="4">
    <source>
        <dbReference type="Proteomes" id="UP000746690"/>
    </source>
</evidence>
<dbReference type="Pfam" id="PF14312">
    <property type="entry name" value="FG-GAP_2"/>
    <property type="match status" value="1"/>
</dbReference>
<dbReference type="PROSITE" id="PS51470">
    <property type="entry name" value="FG_GAP"/>
    <property type="match status" value="1"/>
</dbReference>
<dbReference type="PANTHER" id="PTHR36220:SF1">
    <property type="entry name" value="GAMMA TUBULIN COMPLEX COMPONENT C-TERMINAL DOMAIN-CONTAINING PROTEIN"/>
    <property type="match status" value="1"/>
</dbReference>
<comment type="caution">
    <text evidence="3">The sequence shown here is derived from an EMBL/GenBank/DDBJ whole genome shotgun (WGS) entry which is preliminary data.</text>
</comment>
<sequence length="484" mass="51473">MKQNLLLIFLIPLFSISQTQTGSNIDIEGVFVASGHNISLSSDGSIFAIGAPNNNSNGNDSGLVEVYKNTSTGWVKTFDTKGENTKDELGYSVSLSSDGSTLAIGAPNYNGVNGDNSGYVQVYRYNESSTVWEKLGDNIEGNNQGDKLGWSVSLSSDGSKIAIGSPDNSSDEYKKGRVQVYEYKSANWTQLGNDIYGETSSDQSGYSVSLSNDGSVLAIGAINNRGDITNPNLSMGHVRVYKYDIPSMDWSQVGSDIDGLASYNHAGTSVSLSSNGSVVAIGAAFLFQKGYVRVFENISGTWTQIGDVIEGDTAQDESGTSVSLSADGSIVAIGAPYNDNAGDDTGHVKIYKNISGNWQKIGNEISGENLSDYSGLCVSLSKDGRNIAIGSFRTVKVYSLSDVLSSNTFVLSQFGMAPNPASSQTTIALNKGLTLKKVSIYNNLGQFIKTTQKEIIDTSDLSTGLYYVQIVTDKGKAAKKLVIE</sequence>